<proteinExistence type="predicted"/>
<dbReference type="AlphaFoldDB" id="A0A1S9PAT3"/>
<protein>
    <submittedName>
        <fullName evidence="2">Uncharacterized protein</fullName>
    </submittedName>
</protein>
<evidence type="ECO:0000256" key="1">
    <source>
        <dbReference type="SAM" id="MobiDB-lite"/>
    </source>
</evidence>
<sequence>MVATIINTGCQSKTDGKADPREANRVIDSPSVAYLQKLDKENKDAVFVTTKDFPELKGLNNKVISIKPLNQDLSINYDEYLHKDYMGPIYILLPSYYIGIRASVILKCFPAYKGFALKELSDNYALYYTDQKR</sequence>
<keyword evidence="3" id="KW-1185">Reference proteome</keyword>
<gene>
    <name evidence="2" type="ORF">BC343_10570</name>
</gene>
<comment type="caution">
    <text evidence="2">The sequence shown here is derived from an EMBL/GenBank/DDBJ whole genome shotgun (WGS) entry which is preliminary data.</text>
</comment>
<evidence type="ECO:0000313" key="3">
    <source>
        <dbReference type="Proteomes" id="UP000189739"/>
    </source>
</evidence>
<dbReference type="Proteomes" id="UP000189739">
    <property type="component" value="Unassembled WGS sequence"/>
</dbReference>
<dbReference type="STRING" id="1792845.BC343_10570"/>
<organism evidence="2 3">
    <name type="scientific">Mucilaginibacter pedocola</name>
    <dbReference type="NCBI Taxonomy" id="1792845"/>
    <lineage>
        <taxon>Bacteria</taxon>
        <taxon>Pseudomonadati</taxon>
        <taxon>Bacteroidota</taxon>
        <taxon>Sphingobacteriia</taxon>
        <taxon>Sphingobacteriales</taxon>
        <taxon>Sphingobacteriaceae</taxon>
        <taxon>Mucilaginibacter</taxon>
    </lineage>
</organism>
<feature type="region of interest" description="Disordered" evidence="1">
    <location>
        <begin position="1"/>
        <end position="20"/>
    </location>
</feature>
<accession>A0A1S9PAT3</accession>
<reference evidence="2 3" key="1">
    <citation type="submission" date="2016-07" db="EMBL/GenBank/DDBJ databases">
        <title>Genomic analysis of zinc-resistant bacterium Mucilaginibacter pedocola TBZ30.</title>
        <authorList>
            <person name="Huang J."/>
            <person name="Tang J."/>
        </authorList>
    </citation>
    <scope>NUCLEOTIDE SEQUENCE [LARGE SCALE GENOMIC DNA]</scope>
    <source>
        <strain evidence="2 3">TBZ30</strain>
    </source>
</reference>
<feature type="compositionally biased region" description="Polar residues" evidence="1">
    <location>
        <begin position="1"/>
        <end position="13"/>
    </location>
</feature>
<name>A0A1S9PAT3_9SPHI</name>
<evidence type="ECO:0000313" key="2">
    <source>
        <dbReference type="EMBL" id="OOQ58093.1"/>
    </source>
</evidence>
<dbReference type="EMBL" id="MBTF01000034">
    <property type="protein sequence ID" value="OOQ58093.1"/>
    <property type="molecule type" value="Genomic_DNA"/>
</dbReference>